<keyword evidence="7 11" id="KW-0862">Zinc</keyword>
<evidence type="ECO:0000256" key="10">
    <source>
        <dbReference type="ARBA" id="ARBA00023136"/>
    </source>
</evidence>
<dbReference type="AlphaFoldDB" id="A0A5S9Q7G0"/>
<keyword evidence="10" id="KW-0472">Membrane</keyword>
<keyword evidence="3 11" id="KW-0645">Protease</keyword>
<evidence type="ECO:0000256" key="11">
    <source>
        <dbReference type="RuleBase" id="RU003983"/>
    </source>
</evidence>
<keyword evidence="2" id="KW-1003">Cell membrane</keyword>
<evidence type="ECO:0000313" key="13">
    <source>
        <dbReference type="EMBL" id="CAA0113202.1"/>
    </source>
</evidence>
<keyword evidence="9 11" id="KW-0482">Metalloprotease</keyword>
<dbReference type="Proteomes" id="UP000434580">
    <property type="component" value="Unassembled WGS sequence"/>
</dbReference>
<evidence type="ECO:0000256" key="6">
    <source>
        <dbReference type="ARBA" id="ARBA00022801"/>
    </source>
</evidence>
<dbReference type="GO" id="GO:0006508">
    <property type="term" value="P:proteolysis"/>
    <property type="evidence" value="ECO:0007669"/>
    <property type="project" value="UniProtKB-KW"/>
</dbReference>
<dbReference type="PANTHER" id="PTHR43221:SF1">
    <property type="entry name" value="PROTEASE HTPX"/>
    <property type="match status" value="1"/>
</dbReference>
<dbReference type="OrthoDB" id="7338723at2"/>
<evidence type="ECO:0000256" key="7">
    <source>
        <dbReference type="ARBA" id="ARBA00022833"/>
    </source>
</evidence>
<protein>
    <submittedName>
        <fullName evidence="13">Protease HtpX</fullName>
        <ecNumber evidence="13">3.4.24.-</ecNumber>
    </submittedName>
</protein>
<evidence type="ECO:0000256" key="9">
    <source>
        <dbReference type="ARBA" id="ARBA00023049"/>
    </source>
</evidence>
<feature type="domain" description="Peptidase M48" evidence="12">
    <location>
        <begin position="59"/>
        <end position="237"/>
    </location>
</feature>
<comment type="similarity">
    <text evidence="11">Belongs to the peptidase M48 family.</text>
</comment>
<evidence type="ECO:0000256" key="5">
    <source>
        <dbReference type="ARBA" id="ARBA00022723"/>
    </source>
</evidence>
<dbReference type="GO" id="GO:0004222">
    <property type="term" value="F:metalloendopeptidase activity"/>
    <property type="evidence" value="ECO:0007669"/>
    <property type="project" value="InterPro"/>
</dbReference>
<evidence type="ECO:0000259" key="12">
    <source>
        <dbReference type="Pfam" id="PF01435"/>
    </source>
</evidence>
<dbReference type="InterPro" id="IPR050083">
    <property type="entry name" value="HtpX_protease"/>
</dbReference>
<name>A0A5S9Q7G0_9GAMM</name>
<dbReference type="Gene3D" id="1.10.3680.10">
    <property type="entry name" value="TerB-like"/>
    <property type="match status" value="1"/>
</dbReference>
<comment type="cofactor">
    <cofactor evidence="11">
        <name>Zn(2+)</name>
        <dbReference type="ChEBI" id="CHEBI:29105"/>
    </cofactor>
    <text evidence="11">Binds 1 zinc ion per subunit.</text>
</comment>
<evidence type="ECO:0000256" key="8">
    <source>
        <dbReference type="ARBA" id="ARBA00022989"/>
    </source>
</evidence>
<keyword evidence="5" id="KW-0479">Metal-binding</keyword>
<dbReference type="Gene3D" id="3.30.2010.10">
    <property type="entry name" value="Metalloproteases ('zincins'), catalytic domain"/>
    <property type="match status" value="1"/>
</dbReference>
<dbReference type="CDD" id="cd07177">
    <property type="entry name" value="terB_like"/>
    <property type="match status" value="1"/>
</dbReference>
<keyword evidence="8" id="KW-1133">Transmembrane helix</keyword>
<comment type="subcellular location">
    <subcellularLocation>
        <location evidence="1">Cell membrane</location>
        <topology evidence="1">Multi-pass membrane protein</topology>
    </subcellularLocation>
</comment>
<proteinExistence type="inferred from homology"/>
<dbReference type="CDD" id="cd07325">
    <property type="entry name" value="M48_Ste24p_like"/>
    <property type="match status" value="1"/>
</dbReference>
<evidence type="ECO:0000256" key="3">
    <source>
        <dbReference type="ARBA" id="ARBA00022670"/>
    </source>
</evidence>
<dbReference type="SUPFAM" id="SSF158682">
    <property type="entry name" value="TerB-like"/>
    <property type="match status" value="1"/>
</dbReference>
<dbReference type="EMBL" id="CACSII010000017">
    <property type="protein sequence ID" value="CAA0113202.1"/>
    <property type="molecule type" value="Genomic_DNA"/>
</dbReference>
<dbReference type="PANTHER" id="PTHR43221">
    <property type="entry name" value="PROTEASE HTPX"/>
    <property type="match status" value="1"/>
</dbReference>
<evidence type="ECO:0000256" key="1">
    <source>
        <dbReference type="ARBA" id="ARBA00004651"/>
    </source>
</evidence>
<reference evidence="13 14" key="1">
    <citation type="submission" date="2019-11" db="EMBL/GenBank/DDBJ databases">
        <authorList>
            <person name="Holert J."/>
        </authorList>
    </citation>
    <scope>NUCLEOTIDE SEQUENCE [LARGE SCALE GENOMIC DNA]</scope>
    <source>
        <strain evidence="13">BC5_2</strain>
    </source>
</reference>
<dbReference type="GO" id="GO:0046872">
    <property type="term" value="F:metal ion binding"/>
    <property type="evidence" value="ECO:0007669"/>
    <property type="project" value="UniProtKB-KW"/>
</dbReference>
<accession>A0A5S9Q7G0</accession>
<gene>
    <name evidence="13" type="primary">htpX_1</name>
    <name evidence="13" type="ORF">DPBNPPHM_01633</name>
</gene>
<keyword evidence="6 11" id="KW-0378">Hydrolase</keyword>
<evidence type="ECO:0000256" key="4">
    <source>
        <dbReference type="ARBA" id="ARBA00022692"/>
    </source>
</evidence>
<dbReference type="GO" id="GO:0005886">
    <property type="term" value="C:plasma membrane"/>
    <property type="evidence" value="ECO:0007669"/>
    <property type="project" value="UniProtKB-SubCell"/>
</dbReference>
<keyword evidence="4" id="KW-0812">Transmembrane</keyword>
<dbReference type="EC" id="3.4.24.-" evidence="13"/>
<dbReference type="InterPro" id="IPR001915">
    <property type="entry name" value="Peptidase_M48"/>
</dbReference>
<sequence>MNTISKNTRFSSDITLYDALMNNKTIRVLAEKRRQEANDDSYRRSLLGQGLRISASIAPELHEQIQVASKKLGLHDKNIEVYIYNSPEPNATCAILADGRIILTFSSGLLQSMNNDEINFVVGHELGHALFNHASLPTHGILNDSAIDASDAMRLMSWSRRAEISADRTGLYVCENPEAAISAFLKLSCGVAAPVISFDIKEYANQIKDLGDLANNLEDTSHCYSSHPFNPIRVMAVDLYSRSQPYLELTNQPITEDTLDIESLDNEINTVLAFMEPTPDEERQRLLNECLFWAGAWVAYADGELVASEAANLRDQVGETLFDSYIDELETSDTPLELAKSVFDVAVVPIKNLPAPEKCALIQRLVVIARADQNIDERELDALHHIARHLKIDASFVQQILIFLQ</sequence>
<organism evidence="13 14">
    <name type="scientific">BD1-7 clade bacterium</name>
    <dbReference type="NCBI Taxonomy" id="2029982"/>
    <lineage>
        <taxon>Bacteria</taxon>
        <taxon>Pseudomonadati</taxon>
        <taxon>Pseudomonadota</taxon>
        <taxon>Gammaproteobacteria</taxon>
        <taxon>Cellvibrionales</taxon>
        <taxon>Spongiibacteraceae</taxon>
        <taxon>BD1-7 clade</taxon>
    </lineage>
</organism>
<dbReference type="InterPro" id="IPR029024">
    <property type="entry name" value="TerB-like"/>
</dbReference>
<evidence type="ECO:0000256" key="2">
    <source>
        <dbReference type="ARBA" id="ARBA00022475"/>
    </source>
</evidence>
<evidence type="ECO:0000313" key="14">
    <source>
        <dbReference type="Proteomes" id="UP000434580"/>
    </source>
</evidence>
<dbReference type="Pfam" id="PF01435">
    <property type="entry name" value="Peptidase_M48"/>
    <property type="match status" value="1"/>
</dbReference>